<evidence type="ECO:0000313" key="2">
    <source>
        <dbReference type="EMBL" id="RIA89689.1"/>
    </source>
</evidence>
<proteinExistence type="predicted"/>
<feature type="compositionally biased region" description="Low complexity" evidence="1">
    <location>
        <begin position="90"/>
        <end position="100"/>
    </location>
</feature>
<comment type="caution">
    <text evidence="2">The sequence shown here is derived from an EMBL/GenBank/DDBJ whole genome shotgun (WGS) entry which is preliminary data.</text>
</comment>
<dbReference type="Proteomes" id="UP000265703">
    <property type="component" value="Unassembled WGS sequence"/>
</dbReference>
<dbReference type="OrthoDB" id="2393621at2759"/>
<keyword evidence="3" id="KW-1185">Reference proteome</keyword>
<dbReference type="EMBL" id="QKYT01000209">
    <property type="protein sequence ID" value="RIA89689.1"/>
    <property type="molecule type" value="Genomic_DNA"/>
</dbReference>
<dbReference type="AlphaFoldDB" id="A0A397SXF4"/>
<name>A0A397SXF4_9GLOM</name>
<evidence type="ECO:0000256" key="1">
    <source>
        <dbReference type="SAM" id="MobiDB-lite"/>
    </source>
</evidence>
<accession>A0A397SXF4</accession>
<evidence type="ECO:0000313" key="3">
    <source>
        <dbReference type="Proteomes" id="UP000265703"/>
    </source>
</evidence>
<gene>
    <name evidence="2" type="ORF">C1645_806114</name>
</gene>
<sequence>MTNEYDTNFSNDLNFCMDSQTTKVFELIQNTLIDNHDDEFFNNKKIHLCSQNQDSTPPTSPFQYASYESSCDTSFSSCSSSSLSPILTPTTSIPSSHSTLNSIPPLSTSPLEDITHIDESKFYNDLSLIKMEQDLSSSSSSIPIQKQNYSYENEIFYEHNTVNENLLNIKTTQIHNINNNNQQNQYYYSKEQYQQLNQRINKEQLRISSLIENQQQQYLKCKEFNDEQCKIDPEFLNSNLNLFKWTFIKPKFPLLFDQMYDKANGCFFLAGIPVEFIFELYKYNNQDLLTEDCLFDY</sequence>
<protein>
    <submittedName>
        <fullName evidence="2">Uncharacterized protein</fullName>
    </submittedName>
</protein>
<feature type="compositionally biased region" description="Polar residues" evidence="1">
    <location>
        <begin position="101"/>
        <end position="110"/>
    </location>
</feature>
<feature type="region of interest" description="Disordered" evidence="1">
    <location>
        <begin position="90"/>
        <end position="111"/>
    </location>
</feature>
<reference evidence="2 3" key="1">
    <citation type="submission" date="2018-06" db="EMBL/GenBank/DDBJ databases">
        <title>Comparative genomics reveals the genomic features of Rhizophagus irregularis, R. cerebriforme, R. diaphanum and Gigaspora rosea, and their symbiotic lifestyle signature.</title>
        <authorList>
            <person name="Morin E."/>
            <person name="San Clemente H."/>
            <person name="Chen E.C.H."/>
            <person name="De La Providencia I."/>
            <person name="Hainaut M."/>
            <person name="Kuo A."/>
            <person name="Kohler A."/>
            <person name="Murat C."/>
            <person name="Tang N."/>
            <person name="Roy S."/>
            <person name="Loubradou J."/>
            <person name="Henrissat B."/>
            <person name="Grigoriev I.V."/>
            <person name="Corradi N."/>
            <person name="Roux C."/>
            <person name="Martin F.M."/>
        </authorList>
    </citation>
    <scope>NUCLEOTIDE SEQUENCE [LARGE SCALE GENOMIC DNA]</scope>
    <source>
        <strain evidence="2 3">DAOM 227022</strain>
    </source>
</reference>
<organism evidence="2 3">
    <name type="scientific">Glomus cerebriforme</name>
    <dbReference type="NCBI Taxonomy" id="658196"/>
    <lineage>
        <taxon>Eukaryota</taxon>
        <taxon>Fungi</taxon>
        <taxon>Fungi incertae sedis</taxon>
        <taxon>Mucoromycota</taxon>
        <taxon>Glomeromycotina</taxon>
        <taxon>Glomeromycetes</taxon>
        <taxon>Glomerales</taxon>
        <taxon>Glomeraceae</taxon>
        <taxon>Glomus</taxon>
    </lineage>
</organism>